<dbReference type="PANTHER" id="PTHR42770">
    <property type="entry name" value="AMINO ACID TRANSPORTER-RELATED"/>
    <property type="match status" value="1"/>
</dbReference>
<feature type="domain" description="PTS EIIA type-2" evidence="6">
    <location>
        <begin position="468"/>
        <end position="611"/>
    </location>
</feature>
<feature type="transmembrane region" description="Helical" evidence="5">
    <location>
        <begin position="344"/>
        <end position="363"/>
    </location>
</feature>
<dbReference type="Pfam" id="PF00359">
    <property type="entry name" value="PTS_EIIA_2"/>
    <property type="match status" value="1"/>
</dbReference>
<comment type="subcellular location">
    <subcellularLocation>
        <location evidence="1">Membrane</location>
        <topology evidence="1">Multi-pass membrane protein</topology>
    </subcellularLocation>
</comment>
<accession>A0A7C0XE23</accession>
<dbReference type="InterPro" id="IPR016152">
    <property type="entry name" value="PTrfase/Anion_transptr"/>
</dbReference>
<dbReference type="SUPFAM" id="SSF55804">
    <property type="entry name" value="Phoshotransferase/anion transport protein"/>
    <property type="match status" value="1"/>
</dbReference>
<organism evidence="7">
    <name type="scientific">candidate division WOR-3 bacterium</name>
    <dbReference type="NCBI Taxonomy" id="2052148"/>
    <lineage>
        <taxon>Bacteria</taxon>
        <taxon>Bacteria division WOR-3</taxon>
    </lineage>
</organism>
<feature type="transmembrane region" description="Helical" evidence="5">
    <location>
        <begin position="148"/>
        <end position="166"/>
    </location>
</feature>
<dbReference type="Proteomes" id="UP000885931">
    <property type="component" value="Unassembled WGS sequence"/>
</dbReference>
<dbReference type="InterPro" id="IPR050367">
    <property type="entry name" value="APC_superfamily"/>
</dbReference>
<sequence>MDKMRKELGLAGVFSVAAGSMISSGLFVLPGIAYRHAGPGVILAYILAALAMLPAVLAKSELSTAMPKSGGSYFYIERSLGGLAGTAGGFSQWASVSLKSAFALIGIGTLFKLLFPSLSYGHIKLLALLFLLFFTAMNVLSVKGSGRLQILLVALLFILLLLFVGLGSRHVDVHRYVPFMPGGMKAVFFTSGLVFISYGGLTKVASVAEEVRNPSRNIPAGMMLAFFSVSLLYVAVVAVTVGVLDPDRLAETLTPISDASGLFLGLAGEVAISVAALLAFATTANAGILSSSRSLQAMSRDGWLPTGIKKLHPRFGTPYVAVLTTSLFMALLILLLDLEKLVEVASTVQLILFVMVNASLFIMRESKIVTYRPSFRAPLYPWIYVLSTLIYLVFIAMMGLPTLLTTLIFFAAALIWYWIYPRKGEKRRSALMYMVEKAADGEFRDSSLSRELREILMERDELVEDRFDRLVKRSPILDLKGSYTMEEFFRIASQELSPSLGVDPDVLAKKLLEREAQSHTVVRPGLAIPHIIVEGEGKFALLIARARDGISFSGEKEPVRAVFLMAGTRDERNFHLRALMAIASIAHEEDFERRWTEARTPEDLRNYILSSRRKRTEDGK</sequence>
<dbReference type="InterPro" id="IPR002178">
    <property type="entry name" value="PTS_EIIA_type-2_dom"/>
</dbReference>
<evidence type="ECO:0000256" key="1">
    <source>
        <dbReference type="ARBA" id="ARBA00004141"/>
    </source>
</evidence>
<feature type="transmembrane region" description="Helical" evidence="5">
    <location>
        <begin position="12"/>
        <end position="34"/>
    </location>
</feature>
<keyword evidence="2 5" id="KW-0812">Transmembrane</keyword>
<evidence type="ECO:0000256" key="3">
    <source>
        <dbReference type="ARBA" id="ARBA00022989"/>
    </source>
</evidence>
<evidence type="ECO:0000256" key="5">
    <source>
        <dbReference type="SAM" id="Phobius"/>
    </source>
</evidence>
<gene>
    <name evidence="7" type="ORF">ENG67_06710</name>
</gene>
<feature type="transmembrane region" description="Helical" evidence="5">
    <location>
        <begin position="375"/>
        <end position="397"/>
    </location>
</feature>
<dbReference type="GO" id="GO:0055085">
    <property type="term" value="P:transmembrane transport"/>
    <property type="evidence" value="ECO:0007669"/>
    <property type="project" value="InterPro"/>
</dbReference>
<feature type="transmembrane region" description="Helical" evidence="5">
    <location>
        <begin position="40"/>
        <end position="58"/>
    </location>
</feature>
<dbReference type="AlphaFoldDB" id="A0A7C0XE23"/>
<feature type="transmembrane region" description="Helical" evidence="5">
    <location>
        <begin position="403"/>
        <end position="420"/>
    </location>
</feature>
<proteinExistence type="predicted"/>
<dbReference type="GO" id="GO:0016020">
    <property type="term" value="C:membrane"/>
    <property type="evidence" value="ECO:0007669"/>
    <property type="project" value="UniProtKB-SubCell"/>
</dbReference>
<feature type="transmembrane region" description="Helical" evidence="5">
    <location>
        <begin position="263"/>
        <end position="289"/>
    </location>
</feature>
<evidence type="ECO:0000256" key="4">
    <source>
        <dbReference type="ARBA" id="ARBA00023136"/>
    </source>
</evidence>
<feature type="transmembrane region" description="Helical" evidence="5">
    <location>
        <begin position="121"/>
        <end position="141"/>
    </location>
</feature>
<dbReference type="EMBL" id="DRBW01000246">
    <property type="protein sequence ID" value="HDM90878.1"/>
    <property type="molecule type" value="Genomic_DNA"/>
</dbReference>
<dbReference type="PANTHER" id="PTHR42770:SF7">
    <property type="entry name" value="MEMBRANE PROTEIN"/>
    <property type="match status" value="1"/>
</dbReference>
<name>A0A7C0XE23_UNCW3</name>
<protein>
    <submittedName>
        <fullName evidence="7">Amino acid permease</fullName>
    </submittedName>
</protein>
<evidence type="ECO:0000256" key="2">
    <source>
        <dbReference type="ARBA" id="ARBA00022692"/>
    </source>
</evidence>
<dbReference type="Gene3D" id="3.40.930.10">
    <property type="entry name" value="Mannitol-specific EII, Chain A"/>
    <property type="match status" value="1"/>
</dbReference>
<reference evidence="7" key="1">
    <citation type="journal article" date="2020" name="mSystems">
        <title>Genome- and Community-Level Interaction Insights into Carbon Utilization and Element Cycling Functions of Hydrothermarchaeota in Hydrothermal Sediment.</title>
        <authorList>
            <person name="Zhou Z."/>
            <person name="Liu Y."/>
            <person name="Xu W."/>
            <person name="Pan J."/>
            <person name="Luo Z.H."/>
            <person name="Li M."/>
        </authorList>
    </citation>
    <scope>NUCLEOTIDE SEQUENCE [LARGE SCALE GENOMIC DNA]</scope>
    <source>
        <strain evidence="7">HyVt-237</strain>
    </source>
</reference>
<evidence type="ECO:0000259" key="6">
    <source>
        <dbReference type="PROSITE" id="PS51094"/>
    </source>
</evidence>
<keyword evidence="3 5" id="KW-1133">Transmembrane helix</keyword>
<dbReference type="Pfam" id="PF00324">
    <property type="entry name" value="AA_permease"/>
    <property type="match status" value="1"/>
</dbReference>
<keyword evidence="4 5" id="KW-0472">Membrane</keyword>
<dbReference type="PROSITE" id="PS51094">
    <property type="entry name" value="PTS_EIIA_TYPE_2"/>
    <property type="match status" value="1"/>
</dbReference>
<feature type="transmembrane region" description="Helical" evidence="5">
    <location>
        <begin position="186"/>
        <end position="208"/>
    </location>
</feature>
<evidence type="ECO:0000313" key="7">
    <source>
        <dbReference type="EMBL" id="HDM90878.1"/>
    </source>
</evidence>
<dbReference type="InterPro" id="IPR004841">
    <property type="entry name" value="AA-permease/SLC12A_dom"/>
</dbReference>
<feature type="transmembrane region" description="Helical" evidence="5">
    <location>
        <begin position="220"/>
        <end position="243"/>
    </location>
</feature>
<feature type="transmembrane region" description="Helical" evidence="5">
    <location>
        <begin position="319"/>
        <end position="338"/>
    </location>
</feature>
<comment type="caution">
    <text evidence="7">The sequence shown here is derived from an EMBL/GenBank/DDBJ whole genome shotgun (WGS) entry which is preliminary data.</text>
</comment>
<dbReference type="Gene3D" id="1.20.1740.10">
    <property type="entry name" value="Amino acid/polyamine transporter I"/>
    <property type="match status" value="1"/>
</dbReference>